<comment type="caution">
    <text evidence="2">The sequence shown here is derived from an EMBL/GenBank/DDBJ whole genome shotgun (WGS) entry which is preliminary data.</text>
</comment>
<accession>A0A7W9AGZ3</accession>
<sequence>MSDPALLYSFRRCPYAMRARMALIVSGQPCIVREIVLRDKPAEMIAASAKATVPVLCLPDGTVIDQSLDIMRWALGRHDPEAWLGQGGDDLIAENDGAFKYHLDRYKYPERHASDPVAHRDAGLAILSNLEMRLAKSAHLCGENRSLADLAIMPFVRQFAATDKGWFDAQSIPRLRDWLTRHTDSPLFQQTMRRLTPWQHGDAETWLVCEATS</sequence>
<dbReference type="SUPFAM" id="SSF52833">
    <property type="entry name" value="Thioredoxin-like"/>
    <property type="match status" value="1"/>
</dbReference>
<dbReference type="PANTHER" id="PTHR43968">
    <property type="match status" value="1"/>
</dbReference>
<protein>
    <submittedName>
        <fullName evidence="2">Glutathione S-transferase</fullName>
    </submittedName>
</protein>
<dbReference type="GO" id="GO:0005737">
    <property type="term" value="C:cytoplasm"/>
    <property type="evidence" value="ECO:0007669"/>
    <property type="project" value="TreeGrafter"/>
</dbReference>
<dbReference type="Proteomes" id="UP000549617">
    <property type="component" value="Unassembled WGS sequence"/>
</dbReference>
<dbReference type="SUPFAM" id="SSF47616">
    <property type="entry name" value="GST C-terminal domain-like"/>
    <property type="match status" value="1"/>
</dbReference>
<dbReference type="InterPro" id="IPR050983">
    <property type="entry name" value="GST_Omega/HSP26"/>
</dbReference>
<keyword evidence="2" id="KW-0808">Transferase</keyword>
<dbReference type="Pfam" id="PF13417">
    <property type="entry name" value="GST_N_3"/>
    <property type="match status" value="1"/>
</dbReference>
<proteinExistence type="predicted"/>
<name>A0A7W9AGZ3_9SPHN</name>
<dbReference type="RefSeq" id="WP_184016801.1">
    <property type="nucleotide sequence ID" value="NZ_JACIJC010000002.1"/>
</dbReference>
<organism evidence="2 3">
    <name type="scientific">Sphingobium boeckii</name>
    <dbReference type="NCBI Taxonomy" id="1082345"/>
    <lineage>
        <taxon>Bacteria</taxon>
        <taxon>Pseudomonadati</taxon>
        <taxon>Pseudomonadota</taxon>
        <taxon>Alphaproteobacteria</taxon>
        <taxon>Sphingomonadales</taxon>
        <taxon>Sphingomonadaceae</taxon>
        <taxon>Sphingobium</taxon>
    </lineage>
</organism>
<evidence type="ECO:0000259" key="1">
    <source>
        <dbReference type="PROSITE" id="PS50404"/>
    </source>
</evidence>
<dbReference type="AlphaFoldDB" id="A0A7W9AGZ3"/>
<dbReference type="InterPro" id="IPR036249">
    <property type="entry name" value="Thioredoxin-like_sf"/>
</dbReference>
<dbReference type="InterPro" id="IPR004045">
    <property type="entry name" value="Glutathione_S-Trfase_N"/>
</dbReference>
<dbReference type="PANTHER" id="PTHR43968:SF6">
    <property type="entry name" value="GLUTATHIONE S-TRANSFERASE OMEGA"/>
    <property type="match status" value="1"/>
</dbReference>
<keyword evidence="3" id="KW-1185">Reference proteome</keyword>
<evidence type="ECO:0000313" key="2">
    <source>
        <dbReference type="EMBL" id="MBB5685454.1"/>
    </source>
</evidence>
<dbReference type="CDD" id="cd03060">
    <property type="entry name" value="GST_N_Omega_like"/>
    <property type="match status" value="1"/>
</dbReference>
<dbReference type="Gene3D" id="1.20.1050.10">
    <property type="match status" value="1"/>
</dbReference>
<gene>
    <name evidence="2" type="ORF">FHS49_001462</name>
</gene>
<dbReference type="GO" id="GO:0016740">
    <property type="term" value="F:transferase activity"/>
    <property type="evidence" value="ECO:0007669"/>
    <property type="project" value="UniProtKB-KW"/>
</dbReference>
<dbReference type="CDD" id="cd03196">
    <property type="entry name" value="GST_C_5"/>
    <property type="match status" value="1"/>
</dbReference>
<dbReference type="Pfam" id="PF13410">
    <property type="entry name" value="GST_C_2"/>
    <property type="match status" value="1"/>
</dbReference>
<dbReference type="Gene3D" id="3.40.30.10">
    <property type="entry name" value="Glutaredoxin"/>
    <property type="match status" value="1"/>
</dbReference>
<feature type="domain" description="GST N-terminal" evidence="1">
    <location>
        <begin position="3"/>
        <end position="82"/>
    </location>
</feature>
<dbReference type="EMBL" id="JACIJC010000002">
    <property type="protein sequence ID" value="MBB5685454.1"/>
    <property type="molecule type" value="Genomic_DNA"/>
</dbReference>
<reference evidence="2 3" key="1">
    <citation type="submission" date="2020-08" db="EMBL/GenBank/DDBJ databases">
        <title>Genomic Encyclopedia of Type Strains, Phase IV (KMG-IV): sequencing the most valuable type-strain genomes for metagenomic binning, comparative biology and taxonomic classification.</title>
        <authorList>
            <person name="Goeker M."/>
        </authorList>
    </citation>
    <scope>NUCLEOTIDE SEQUENCE [LARGE SCALE GENOMIC DNA]</scope>
    <source>
        <strain evidence="2 3">DSM 25079</strain>
    </source>
</reference>
<evidence type="ECO:0000313" key="3">
    <source>
        <dbReference type="Proteomes" id="UP000549617"/>
    </source>
</evidence>
<dbReference type="InterPro" id="IPR036282">
    <property type="entry name" value="Glutathione-S-Trfase_C_sf"/>
</dbReference>
<dbReference type="PROSITE" id="PS50404">
    <property type="entry name" value="GST_NTER"/>
    <property type="match status" value="1"/>
</dbReference>